<dbReference type="Proteomes" id="UP000565205">
    <property type="component" value="Unassembled WGS sequence"/>
</dbReference>
<keyword evidence="5" id="KW-1185">Reference proteome</keyword>
<dbReference type="AlphaFoldDB" id="A0A839UZT1"/>
<feature type="compositionally biased region" description="Low complexity" evidence="1">
    <location>
        <begin position="12"/>
        <end position="22"/>
    </location>
</feature>
<reference evidence="4 6" key="1">
    <citation type="submission" date="2020-06" db="EMBL/GenBank/DDBJ databases">
        <title>Description of novel acetic acid bacteria.</title>
        <authorList>
            <person name="Sombolestani A."/>
        </authorList>
    </citation>
    <scope>NUCLEOTIDE SEQUENCE [LARGE SCALE GENOMIC DNA]</scope>
    <source>
        <strain evidence="4 6">LMG 26838</strain>
    </source>
</reference>
<feature type="region of interest" description="Disordered" evidence="1">
    <location>
        <begin position="1"/>
        <end position="22"/>
    </location>
</feature>
<evidence type="ECO:0000313" key="3">
    <source>
        <dbReference type="EMBL" id="MBB3174125.1"/>
    </source>
</evidence>
<name>A0A839UZT1_9PROT</name>
<dbReference type="RefSeq" id="WP_176624255.1">
    <property type="nucleotide sequence ID" value="NZ_JABXXQ010000180.1"/>
</dbReference>
<feature type="compositionally biased region" description="Basic and acidic residues" evidence="1">
    <location>
        <begin position="1"/>
        <end position="11"/>
    </location>
</feature>
<sequence length="140" mass="14333">MSPYRDDDRPSRPSSARSPLSSRLGAGGRIALWGTAHFCFYLVQQVAELAAPVLLVLGAGWWALPHLLGMASHGAASVDTASADSGQVHDMLATASHAIPASIDLGGHVFTAGGLIFDGILLMALAAACSTVAAIAAREI</sequence>
<keyword evidence="2" id="KW-0472">Membrane</keyword>
<gene>
    <name evidence="3" type="ORF">FHR90_001961</name>
    <name evidence="4" type="ORF">HUK83_09670</name>
</gene>
<evidence type="ECO:0000256" key="1">
    <source>
        <dbReference type="SAM" id="MobiDB-lite"/>
    </source>
</evidence>
<evidence type="ECO:0000313" key="5">
    <source>
        <dbReference type="Proteomes" id="UP000557688"/>
    </source>
</evidence>
<reference evidence="3 5" key="2">
    <citation type="submission" date="2020-08" db="EMBL/GenBank/DDBJ databases">
        <title>Genomic Encyclopedia of Type Strains, Phase III (KMG-III): the genomes of soil and plant-associated and newly described type strains.</title>
        <authorList>
            <person name="Whitman W."/>
        </authorList>
    </citation>
    <scope>NUCLEOTIDE SEQUENCE [LARGE SCALE GENOMIC DNA]</scope>
    <source>
        <strain evidence="3 5">CECT 8088</strain>
    </source>
</reference>
<accession>A0A839UZT1</accession>
<organism evidence="3 5">
    <name type="scientific">Endobacter medicaginis</name>
    <dbReference type="NCBI Taxonomy" id="1181271"/>
    <lineage>
        <taxon>Bacteria</taxon>
        <taxon>Pseudomonadati</taxon>
        <taxon>Pseudomonadota</taxon>
        <taxon>Alphaproteobacteria</taxon>
        <taxon>Acetobacterales</taxon>
        <taxon>Acetobacteraceae</taxon>
        <taxon>Endobacter</taxon>
    </lineage>
</organism>
<dbReference type="EMBL" id="JABXXQ010000180">
    <property type="protein sequence ID" value="NVN30595.1"/>
    <property type="molecule type" value="Genomic_DNA"/>
</dbReference>
<evidence type="ECO:0000313" key="6">
    <source>
        <dbReference type="Proteomes" id="UP000565205"/>
    </source>
</evidence>
<proteinExistence type="predicted"/>
<protein>
    <submittedName>
        <fullName evidence="3">Uncharacterized protein</fullName>
    </submittedName>
</protein>
<feature type="transmembrane region" description="Helical" evidence="2">
    <location>
        <begin position="115"/>
        <end position="137"/>
    </location>
</feature>
<dbReference type="Proteomes" id="UP000557688">
    <property type="component" value="Unassembled WGS sequence"/>
</dbReference>
<comment type="caution">
    <text evidence="3">The sequence shown here is derived from an EMBL/GenBank/DDBJ whole genome shotgun (WGS) entry which is preliminary data.</text>
</comment>
<feature type="transmembrane region" description="Helical" evidence="2">
    <location>
        <begin position="49"/>
        <end position="68"/>
    </location>
</feature>
<evidence type="ECO:0000313" key="4">
    <source>
        <dbReference type="EMBL" id="NVN30595.1"/>
    </source>
</evidence>
<dbReference type="EMBL" id="JACHXV010000006">
    <property type="protein sequence ID" value="MBB3174125.1"/>
    <property type="molecule type" value="Genomic_DNA"/>
</dbReference>
<evidence type="ECO:0000256" key="2">
    <source>
        <dbReference type="SAM" id="Phobius"/>
    </source>
</evidence>
<keyword evidence="2" id="KW-1133">Transmembrane helix</keyword>
<keyword evidence="2" id="KW-0812">Transmembrane</keyword>